<dbReference type="InterPro" id="IPR052554">
    <property type="entry name" value="2-oxoglutarate_synth_KorC"/>
</dbReference>
<dbReference type="Gene3D" id="3.40.920.10">
    <property type="entry name" value="Pyruvate-ferredoxin oxidoreductase, PFOR, domain III"/>
    <property type="match status" value="1"/>
</dbReference>
<proteinExistence type="predicted"/>
<dbReference type="InterPro" id="IPR002869">
    <property type="entry name" value="Pyrv_flavodox_OxRed_cen"/>
</dbReference>
<protein>
    <recommendedName>
        <fullName evidence="2">Pyruvate/ketoisovalerate oxidoreductase catalytic domain-containing protein</fullName>
    </recommendedName>
</protein>
<gene>
    <name evidence="3" type="ORF">A2537_02895</name>
</gene>
<name>A0A1F6NYY7_9BACT</name>
<dbReference type="AlphaFoldDB" id="A0A1F6NYY7"/>
<dbReference type="GO" id="GO:0016903">
    <property type="term" value="F:oxidoreductase activity, acting on the aldehyde or oxo group of donors"/>
    <property type="evidence" value="ECO:0007669"/>
    <property type="project" value="InterPro"/>
</dbReference>
<dbReference type="EMBL" id="MFRC01000048">
    <property type="protein sequence ID" value="OGH89040.1"/>
    <property type="molecule type" value="Genomic_DNA"/>
</dbReference>
<dbReference type="Proteomes" id="UP000178490">
    <property type="component" value="Unassembled WGS sequence"/>
</dbReference>
<organism evidence="3 4">
    <name type="scientific">Candidatus Magasanikbacteria bacterium RIFOXYD2_FULL_36_9</name>
    <dbReference type="NCBI Taxonomy" id="1798707"/>
    <lineage>
        <taxon>Bacteria</taxon>
        <taxon>Candidatus Magasanikiibacteriota</taxon>
    </lineage>
</organism>
<reference evidence="3 4" key="1">
    <citation type="journal article" date="2016" name="Nat. Commun.">
        <title>Thousands of microbial genomes shed light on interconnected biogeochemical processes in an aquifer system.</title>
        <authorList>
            <person name="Anantharaman K."/>
            <person name="Brown C.T."/>
            <person name="Hug L.A."/>
            <person name="Sharon I."/>
            <person name="Castelle C.J."/>
            <person name="Probst A.J."/>
            <person name="Thomas B.C."/>
            <person name="Singh A."/>
            <person name="Wilkins M.J."/>
            <person name="Karaoz U."/>
            <person name="Brodie E.L."/>
            <person name="Williams K.H."/>
            <person name="Hubbard S.S."/>
            <person name="Banfield J.F."/>
        </authorList>
    </citation>
    <scope>NUCLEOTIDE SEQUENCE [LARGE SCALE GENOMIC DNA]</scope>
</reference>
<dbReference type="SUPFAM" id="SSF53323">
    <property type="entry name" value="Pyruvate-ferredoxin oxidoreductase, PFOR, domain III"/>
    <property type="match status" value="1"/>
</dbReference>
<sequence length="157" mass="17663">MIYKVLLAGDGGQGVQTIADLICRAAFKKGLEVTEIPNYGLEQRGGASLSFVQISDTKIGYPKFSCADLMLIISNQGRERSLAQKGANTQIIDIKDFKDELEAKKISSQNINIFFLKVLASFFEENGIFNKVDLEQVFEEKFGKKENWLEIKDIFNK</sequence>
<dbReference type="PANTHER" id="PTHR42730:SF1">
    <property type="entry name" value="2-OXOGLUTARATE SYNTHASE SUBUNIT KORC"/>
    <property type="match status" value="1"/>
</dbReference>
<keyword evidence="1" id="KW-0560">Oxidoreductase</keyword>
<evidence type="ECO:0000256" key="1">
    <source>
        <dbReference type="ARBA" id="ARBA00023002"/>
    </source>
</evidence>
<dbReference type="Pfam" id="PF01558">
    <property type="entry name" value="POR"/>
    <property type="match status" value="1"/>
</dbReference>
<evidence type="ECO:0000313" key="4">
    <source>
        <dbReference type="Proteomes" id="UP000178490"/>
    </source>
</evidence>
<dbReference type="PANTHER" id="PTHR42730">
    <property type="entry name" value="2-OXOGLUTARATE SYNTHASE SUBUNIT KORC"/>
    <property type="match status" value="1"/>
</dbReference>
<evidence type="ECO:0000259" key="2">
    <source>
        <dbReference type="Pfam" id="PF01558"/>
    </source>
</evidence>
<evidence type="ECO:0000313" key="3">
    <source>
        <dbReference type="EMBL" id="OGH89040.1"/>
    </source>
</evidence>
<feature type="domain" description="Pyruvate/ketoisovalerate oxidoreductase catalytic" evidence="2">
    <location>
        <begin position="11"/>
        <end position="143"/>
    </location>
</feature>
<comment type="caution">
    <text evidence="3">The sequence shown here is derived from an EMBL/GenBank/DDBJ whole genome shotgun (WGS) entry which is preliminary data.</text>
</comment>
<dbReference type="InterPro" id="IPR019752">
    <property type="entry name" value="Pyrv/ketoisovalerate_OxRed_cat"/>
</dbReference>
<accession>A0A1F6NYY7</accession>